<proteinExistence type="predicted"/>
<name>A0A158BED4_9BURK</name>
<feature type="region of interest" description="Disordered" evidence="1">
    <location>
        <begin position="175"/>
        <end position="199"/>
    </location>
</feature>
<organism evidence="2 3">
    <name type="scientific">Caballeronia catudaia</name>
    <dbReference type="NCBI Taxonomy" id="1777136"/>
    <lineage>
        <taxon>Bacteria</taxon>
        <taxon>Pseudomonadati</taxon>
        <taxon>Pseudomonadota</taxon>
        <taxon>Betaproteobacteria</taxon>
        <taxon>Burkholderiales</taxon>
        <taxon>Burkholderiaceae</taxon>
        <taxon>Caballeronia</taxon>
    </lineage>
</organism>
<evidence type="ECO:0000256" key="1">
    <source>
        <dbReference type="SAM" id="MobiDB-lite"/>
    </source>
</evidence>
<dbReference type="Proteomes" id="UP000054870">
    <property type="component" value="Unassembled WGS sequence"/>
</dbReference>
<evidence type="ECO:0000313" key="2">
    <source>
        <dbReference type="EMBL" id="SAK68434.1"/>
    </source>
</evidence>
<dbReference type="RefSeq" id="WP_061125226.1">
    <property type="nucleotide sequence ID" value="NZ_FCOF02000014.1"/>
</dbReference>
<dbReference type="AlphaFoldDB" id="A0A158BED4"/>
<dbReference type="Pfam" id="PF10042">
    <property type="entry name" value="DUF2278"/>
    <property type="match status" value="1"/>
</dbReference>
<comment type="caution">
    <text evidence="2">The sequence shown here is derived from an EMBL/GenBank/DDBJ whole genome shotgun (WGS) entry which is preliminary data.</text>
</comment>
<accession>A0A158BED4</accession>
<evidence type="ECO:0000313" key="3">
    <source>
        <dbReference type="Proteomes" id="UP000054870"/>
    </source>
</evidence>
<evidence type="ECO:0008006" key="4">
    <source>
        <dbReference type="Google" id="ProtNLM"/>
    </source>
</evidence>
<gene>
    <name evidence="2" type="ORF">AWB75_03361</name>
</gene>
<sequence>MARNEYVLFKGKVRLGVPFLAGYKGDPHYVIVSDDANGKEFRIVTNVKSDSSLTGPAGYLVLYLWNQYFDHPMTADLAKLPAGVSMSGFPKLDYVHDTRLVDLSAMRPIPLDTEHEQNDINALLDEMLQLDMSADGVDFVYPTPSYKDHRLGWKPTKDVTVYGFGFLFEPAKDGLHETHMNQGNPKPGNGSQVKDHSNENGVFQDGAVMIEVDGKFQALFVAFQTQLVPTDNRGRPIPGQSHPILDGKA</sequence>
<dbReference type="EMBL" id="FCOF02000014">
    <property type="protein sequence ID" value="SAK68434.1"/>
    <property type="molecule type" value="Genomic_DNA"/>
</dbReference>
<dbReference type="InterPro" id="IPR019268">
    <property type="entry name" value="DUF2278"/>
</dbReference>
<protein>
    <recommendedName>
        <fullName evidence="4">DUF2278 domain-containing protein</fullName>
    </recommendedName>
</protein>
<feature type="compositionally biased region" description="Polar residues" evidence="1">
    <location>
        <begin position="180"/>
        <end position="192"/>
    </location>
</feature>
<feature type="region of interest" description="Disordered" evidence="1">
    <location>
        <begin position="230"/>
        <end position="249"/>
    </location>
</feature>
<reference evidence="2" key="1">
    <citation type="submission" date="2016-01" db="EMBL/GenBank/DDBJ databases">
        <authorList>
            <person name="Peeters C."/>
        </authorList>
    </citation>
    <scope>NUCLEOTIDE SEQUENCE [LARGE SCALE GENOMIC DNA]</scope>
    <source>
        <strain evidence="2">LMG 29318</strain>
    </source>
</reference>
<keyword evidence="3" id="KW-1185">Reference proteome</keyword>